<comment type="caution">
    <text evidence="1">The sequence shown here is derived from an EMBL/GenBank/DDBJ whole genome shotgun (WGS) entry which is preliminary data.</text>
</comment>
<dbReference type="InterPro" id="IPR029044">
    <property type="entry name" value="Nucleotide-diphossugar_trans"/>
</dbReference>
<accession>A0AAD1YDY3</accession>
<organism evidence="1 2">
    <name type="scientific">Clostridium neonatale</name>
    <dbReference type="NCBI Taxonomy" id="137838"/>
    <lineage>
        <taxon>Bacteria</taxon>
        <taxon>Bacillati</taxon>
        <taxon>Bacillota</taxon>
        <taxon>Clostridia</taxon>
        <taxon>Eubacteriales</taxon>
        <taxon>Clostridiaceae</taxon>
        <taxon>Clostridium</taxon>
    </lineage>
</organism>
<sequence length="250" mass="29286">MESENKMKVVCIVQARMGSSRLPGKVLKLICGKTVIEHDIARLRLVENIDDIIIATTMNKEDDTIVEIAKKLGVKFFRGSENNVLSRYYFAAKENNADIVVRVTSDCPLLDYKVCDKIIRFFKQNRNIDYVSNTLERTYPRGYDVEVFSFEALKMAYEKASETYEKEHVTPYIWQNTEIFKINQICNDEDYSNLRLTLDTKEDFELISTIYDKLYTNNRIFGFEDIINLYNKNPEIFEINKDIVQKSVKE</sequence>
<dbReference type="GO" id="GO:0005829">
    <property type="term" value="C:cytosol"/>
    <property type="evidence" value="ECO:0007669"/>
    <property type="project" value="TreeGrafter"/>
</dbReference>
<dbReference type="PANTHER" id="PTHR42866:SF1">
    <property type="entry name" value="SPORE COAT POLYSACCHARIDE BIOSYNTHESIS PROTEIN SPSF"/>
    <property type="match status" value="1"/>
</dbReference>
<name>A0AAD1YDY3_9CLOT</name>
<dbReference type="AlphaFoldDB" id="A0AAD1YDY3"/>
<dbReference type="Gene3D" id="3.90.550.10">
    <property type="entry name" value="Spore Coat Polysaccharide Biosynthesis Protein SpsA, Chain A"/>
    <property type="match status" value="1"/>
</dbReference>
<gene>
    <name evidence="1" type="ORF">CNEO2_10086</name>
</gene>
<dbReference type="PANTHER" id="PTHR42866">
    <property type="entry name" value="3-DEOXY-MANNO-OCTULOSONATE CYTIDYLYLTRANSFERASE"/>
    <property type="match status" value="1"/>
</dbReference>
<dbReference type="Proteomes" id="UP001189143">
    <property type="component" value="Unassembled WGS sequence"/>
</dbReference>
<dbReference type="EMBL" id="CAMTCP010000111">
    <property type="protein sequence ID" value="CAI3560154.1"/>
    <property type="molecule type" value="Genomic_DNA"/>
</dbReference>
<protein>
    <submittedName>
        <fullName evidence="1">Spore coat polysaccharide biosynthesis protein SpsF</fullName>
    </submittedName>
</protein>
<dbReference type="InterPro" id="IPR003329">
    <property type="entry name" value="Cytidylyl_trans"/>
</dbReference>
<proteinExistence type="predicted"/>
<evidence type="ECO:0000313" key="2">
    <source>
        <dbReference type="Proteomes" id="UP001189143"/>
    </source>
</evidence>
<dbReference type="CDD" id="cd02518">
    <property type="entry name" value="GT2_SpsF"/>
    <property type="match status" value="1"/>
</dbReference>
<dbReference type="Pfam" id="PF02348">
    <property type="entry name" value="CTP_transf_3"/>
    <property type="match status" value="1"/>
</dbReference>
<evidence type="ECO:0000313" key="1">
    <source>
        <dbReference type="EMBL" id="CAI3560154.1"/>
    </source>
</evidence>
<dbReference type="SUPFAM" id="SSF53448">
    <property type="entry name" value="Nucleotide-diphospho-sugar transferases"/>
    <property type="match status" value="1"/>
</dbReference>
<dbReference type="RefSeq" id="WP_317086166.1">
    <property type="nucleotide sequence ID" value="NZ_CAMRXC010000240.1"/>
</dbReference>
<reference evidence="1" key="1">
    <citation type="submission" date="2022-10" db="EMBL/GenBank/DDBJ databases">
        <authorList>
            <person name="Aires J."/>
            <person name="Mesa V."/>
        </authorList>
    </citation>
    <scope>NUCLEOTIDE SEQUENCE</scope>
    <source>
        <strain evidence="1">Clostridium neonatale JD116</strain>
    </source>
</reference>